<organism evidence="2 3">
    <name type="scientific">Acanthoscelides obtectus</name>
    <name type="common">Bean weevil</name>
    <name type="synonym">Bruchus obtectus</name>
    <dbReference type="NCBI Taxonomy" id="200917"/>
    <lineage>
        <taxon>Eukaryota</taxon>
        <taxon>Metazoa</taxon>
        <taxon>Ecdysozoa</taxon>
        <taxon>Arthropoda</taxon>
        <taxon>Hexapoda</taxon>
        <taxon>Insecta</taxon>
        <taxon>Pterygota</taxon>
        <taxon>Neoptera</taxon>
        <taxon>Endopterygota</taxon>
        <taxon>Coleoptera</taxon>
        <taxon>Polyphaga</taxon>
        <taxon>Cucujiformia</taxon>
        <taxon>Chrysomeloidea</taxon>
        <taxon>Chrysomelidae</taxon>
        <taxon>Bruchinae</taxon>
        <taxon>Bruchini</taxon>
        <taxon>Acanthoscelides</taxon>
    </lineage>
</organism>
<protein>
    <submittedName>
        <fullName evidence="2">Uncharacterized protein</fullName>
    </submittedName>
</protein>
<feature type="transmembrane region" description="Helical" evidence="1">
    <location>
        <begin position="20"/>
        <end position="42"/>
    </location>
</feature>
<proteinExistence type="predicted"/>
<reference evidence="2" key="1">
    <citation type="submission" date="2022-03" db="EMBL/GenBank/DDBJ databases">
        <authorList>
            <person name="Sayadi A."/>
        </authorList>
    </citation>
    <scope>NUCLEOTIDE SEQUENCE</scope>
</reference>
<gene>
    <name evidence="2" type="ORF">ACAOBT_LOCUS5557</name>
</gene>
<sequence length="99" mass="11359">MTSLMMLPITLPIKLAKIPPHLIMGAVVIIIRGVKMSFNFMFKILPRFIKKIGFTWPMRGIKDTLKGIKKVGYNWPLRAIKDILRVIIFPVKVPFKLIG</sequence>
<dbReference type="Proteomes" id="UP001152888">
    <property type="component" value="Unassembled WGS sequence"/>
</dbReference>
<evidence type="ECO:0000256" key="1">
    <source>
        <dbReference type="SAM" id="Phobius"/>
    </source>
</evidence>
<dbReference type="EMBL" id="CAKOFQ010006712">
    <property type="protein sequence ID" value="CAH1964043.1"/>
    <property type="molecule type" value="Genomic_DNA"/>
</dbReference>
<name>A0A9P0NYG6_ACAOB</name>
<keyword evidence="1" id="KW-1133">Transmembrane helix</keyword>
<evidence type="ECO:0000313" key="3">
    <source>
        <dbReference type="Proteomes" id="UP001152888"/>
    </source>
</evidence>
<comment type="caution">
    <text evidence="2">The sequence shown here is derived from an EMBL/GenBank/DDBJ whole genome shotgun (WGS) entry which is preliminary data.</text>
</comment>
<dbReference type="OrthoDB" id="10559824at2759"/>
<keyword evidence="1" id="KW-0472">Membrane</keyword>
<keyword evidence="3" id="KW-1185">Reference proteome</keyword>
<dbReference type="AlphaFoldDB" id="A0A9P0NYG6"/>
<evidence type="ECO:0000313" key="2">
    <source>
        <dbReference type="EMBL" id="CAH1964043.1"/>
    </source>
</evidence>
<accession>A0A9P0NYG6</accession>
<keyword evidence="1" id="KW-0812">Transmembrane</keyword>